<dbReference type="OrthoDB" id="2081419at2"/>
<accession>V7I5S6</accession>
<dbReference type="STRING" id="994573.T472_0207865"/>
<proteinExistence type="predicted"/>
<dbReference type="Proteomes" id="UP000017747">
    <property type="component" value="Unassembled WGS sequence"/>
</dbReference>
<keyword evidence="2" id="KW-1185">Reference proteome</keyword>
<evidence type="ECO:0000313" key="1">
    <source>
        <dbReference type="EMBL" id="ETA81228.1"/>
    </source>
</evidence>
<dbReference type="RefSeq" id="WP_023387214.1">
    <property type="nucleotide sequence ID" value="NZ_AXUN02000146.1"/>
</dbReference>
<dbReference type="AlphaFoldDB" id="V7I5S6"/>
<protein>
    <submittedName>
        <fullName evidence="1">Uncharacterized protein</fullName>
    </submittedName>
</protein>
<sequence length="351" mass="41462">MLIGEVRDVLKKYKEEDLRLIIAEMYKAMPKKLKEEKKVDEMLKDIQGYAKESKVEKKVERPDMGMLKPEITRFIQYAYSQFYFAPNSFVHKKDRPQWRFLVKDYLAALQFFPVDGEEGEEATTLMEELFHMLSYGCSYYIFNTNNPFRSIGISQLNLLDTILARKFHKGFSSQNIRSAIMFVVDTETLGNALVFRLMDKFATPDSKIIAIEQGKLLKMELSLQHSKQAKNSSPSSMEKYMHSLMIENLVDMVFWLNIRLGEYDDAIRYFKTNNNEDNPEFALDSLLSRLYMCELKDRWIREYEDAARKKIKPRETLQRMYAFIKEHDALPNESETKELNKRQITEFVNKL</sequence>
<organism evidence="1 2">
    <name type="scientific">Youngiibacter fragilis 232.1</name>
    <dbReference type="NCBI Taxonomy" id="994573"/>
    <lineage>
        <taxon>Bacteria</taxon>
        <taxon>Bacillati</taxon>
        <taxon>Bacillota</taxon>
        <taxon>Clostridia</taxon>
        <taxon>Eubacteriales</taxon>
        <taxon>Clostridiaceae</taxon>
        <taxon>Youngiibacter</taxon>
    </lineage>
</organism>
<comment type="caution">
    <text evidence="1">The sequence shown here is derived from an EMBL/GenBank/DDBJ whole genome shotgun (WGS) entry which is preliminary data.</text>
</comment>
<name>V7I5S6_9CLOT</name>
<gene>
    <name evidence="1" type="ORF">T472_0207865</name>
</gene>
<dbReference type="EMBL" id="AXUN02000146">
    <property type="protein sequence ID" value="ETA81228.1"/>
    <property type="molecule type" value="Genomic_DNA"/>
</dbReference>
<reference evidence="1 2" key="1">
    <citation type="journal article" date="2014" name="Genome Announc.">
        <title>Genome Sequence of Youngiibacter fragilis, the Type Strain of the Genus Youngiibacter.</title>
        <authorList>
            <person name="Wawrik C.B."/>
            <person name="Callaghan A.V."/>
            <person name="Stamps B.W."/>
            <person name="Wawrik B."/>
        </authorList>
    </citation>
    <scope>NUCLEOTIDE SEQUENCE [LARGE SCALE GENOMIC DNA]</scope>
    <source>
        <strain evidence="1 2">232.1</strain>
    </source>
</reference>
<evidence type="ECO:0000313" key="2">
    <source>
        <dbReference type="Proteomes" id="UP000017747"/>
    </source>
</evidence>
<dbReference type="eggNOG" id="ENOG5032N72">
    <property type="taxonomic scope" value="Bacteria"/>
</dbReference>